<evidence type="ECO:0000313" key="2">
    <source>
        <dbReference type="EMBL" id="KAK2173704.1"/>
    </source>
</evidence>
<feature type="coiled-coil region" evidence="1">
    <location>
        <begin position="100"/>
        <end position="212"/>
    </location>
</feature>
<keyword evidence="1" id="KW-0175">Coiled coil</keyword>
<proteinExistence type="predicted"/>
<name>A0AAD9KLB5_RIDPI</name>
<accession>A0AAD9KLB5</accession>
<reference evidence="2" key="1">
    <citation type="journal article" date="2023" name="Mol. Biol. Evol.">
        <title>Third-Generation Sequencing Reveals the Adaptive Role of the Epigenome in Three Deep-Sea Polychaetes.</title>
        <authorList>
            <person name="Perez M."/>
            <person name="Aroh O."/>
            <person name="Sun Y."/>
            <person name="Lan Y."/>
            <person name="Juniper S.K."/>
            <person name="Young C.R."/>
            <person name="Angers B."/>
            <person name="Qian P.Y."/>
        </authorList>
    </citation>
    <scope>NUCLEOTIDE SEQUENCE</scope>
    <source>
        <strain evidence="2">R07B-5</strain>
    </source>
</reference>
<protein>
    <submittedName>
        <fullName evidence="2">Uncharacterized protein</fullName>
    </submittedName>
</protein>
<evidence type="ECO:0000313" key="3">
    <source>
        <dbReference type="Proteomes" id="UP001209878"/>
    </source>
</evidence>
<organism evidence="2 3">
    <name type="scientific">Ridgeia piscesae</name>
    <name type="common">Tubeworm</name>
    <dbReference type="NCBI Taxonomy" id="27915"/>
    <lineage>
        <taxon>Eukaryota</taxon>
        <taxon>Metazoa</taxon>
        <taxon>Spiralia</taxon>
        <taxon>Lophotrochozoa</taxon>
        <taxon>Annelida</taxon>
        <taxon>Polychaeta</taxon>
        <taxon>Sedentaria</taxon>
        <taxon>Canalipalpata</taxon>
        <taxon>Sabellida</taxon>
        <taxon>Siboglinidae</taxon>
        <taxon>Ridgeia</taxon>
    </lineage>
</organism>
<dbReference type="AlphaFoldDB" id="A0AAD9KLB5"/>
<dbReference type="Proteomes" id="UP001209878">
    <property type="component" value="Unassembled WGS sequence"/>
</dbReference>
<sequence length="265" mass="29817">MATDLLKAREEIKAFKRQQVDSPVVEGVKHDDSSVESLSVSTQTLTPDIPEVTPLRSLLSSCEDYIEADLGSSASESGYGNMPRPEDVPSGATEYLKGNIIELVRQKEQLETDVWKLKSELDSKTETLEKCCLEKDEQEQEHAGRVEELSQQLHTLTQQLEQWRQKAEQVELSLRDTRASESHLLEQLAAVRSDSTRRVDSLQSKVVDMEENRLQLGDTVTESCALSRRSYVLGSPTVLTRVALTIRKSSRSHSASDSWRRAKMN</sequence>
<keyword evidence="3" id="KW-1185">Reference proteome</keyword>
<gene>
    <name evidence="2" type="ORF">NP493_853g01083</name>
</gene>
<evidence type="ECO:0000256" key="1">
    <source>
        <dbReference type="SAM" id="Coils"/>
    </source>
</evidence>
<comment type="caution">
    <text evidence="2">The sequence shown here is derived from an EMBL/GenBank/DDBJ whole genome shotgun (WGS) entry which is preliminary data.</text>
</comment>
<dbReference type="EMBL" id="JAODUO010000854">
    <property type="protein sequence ID" value="KAK2173704.1"/>
    <property type="molecule type" value="Genomic_DNA"/>
</dbReference>